<dbReference type="Proteomes" id="UP000012960">
    <property type="component" value="Unplaced"/>
</dbReference>
<dbReference type="OMA" id="QPEFAHQ"/>
<dbReference type="InterPro" id="IPR032710">
    <property type="entry name" value="NTF2-like_dom_sf"/>
</dbReference>
<evidence type="ECO:0000313" key="3">
    <source>
        <dbReference type="Proteomes" id="UP000012960"/>
    </source>
</evidence>
<protein>
    <submittedName>
        <fullName evidence="1">(wild Malaysian banana) hypothetical protein</fullName>
    </submittedName>
</protein>
<reference evidence="1" key="1">
    <citation type="submission" date="2021-03" db="EMBL/GenBank/DDBJ databases">
        <authorList>
            <consortium name="Genoscope - CEA"/>
            <person name="William W."/>
        </authorList>
    </citation>
    <scope>NUCLEOTIDE SEQUENCE</scope>
    <source>
        <strain evidence="1">Doubled-haploid Pahang</strain>
    </source>
</reference>
<dbReference type="Gene3D" id="3.10.450.50">
    <property type="match status" value="1"/>
</dbReference>
<keyword evidence="3" id="KW-1185">Reference proteome</keyword>
<dbReference type="EMBL" id="HG996472">
    <property type="protein sequence ID" value="CAG1831341.1"/>
    <property type="molecule type" value="Genomic_DNA"/>
</dbReference>
<dbReference type="AlphaFoldDB" id="A0A804K5U6"/>
<name>A0A804K5U6_MUSAM</name>
<evidence type="ECO:0000313" key="1">
    <source>
        <dbReference type="EMBL" id="CAG1831341.1"/>
    </source>
</evidence>
<evidence type="ECO:0000313" key="2">
    <source>
        <dbReference type="EnsemblPlants" id="Ma08_p12450.1"/>
    </source>
</evidence>
<proteinExistence type="predicted"/>
<organism evidence="2 3">
    <name type="scientific">Musa acuminata subsp. malaccensis</name>
    <name type="common">Wild banana</name>
    <name type="synonym">Musa malaccensis</name>
    <dbReference type="NCBI Taxonomy" id="214687"/>
    <lineage>
        <taxon>Eukaryota</taxon>
        <taxon>Viridiplantae</taxon>
        <taxon>Streptophyta</taxon>
        <taxon>Embryophyta</taxon>
        <taxon>Tracheophyta</taxon>
        <taxon>Spermatophyta</taxon>
        <taxon>Magnoliopsida</taxon>
        <taxon>Liliopsida</taxon>
        <taxon>Zingiberales</taxon>
        <taxon>Musaceae</taxon>
        <taxon>Musa</taxon>
    </lineage>
</organism>
<accession>A0A804K5U6</accession>
<dbReference type="Gramene" id="Ma08_t12450.1">
    <property type="protein sequence ID" value="Ma08_p12450.1"/>
    <property type="gene ID" value="Ma08_g12450"/>
</dbReference>
<reference evidence="2" key="2">
    <citation type="submission" date="2021-05" db="UniProtKB">
        <authorList>
            <consortium name="EnsemblPlants"/>
        </authorList>
    </citation>
    <scope>IDENTIFICATION</scope>
    <source>
        <strain evidence="2">subsp. malaccensis</strain>
    </source>
</reference>
<dbReference type="SUPFAM" id="SSF54427">
    <property type="entry name" value="NTF2-like"/>
    <property type="match status" value="1"/>
</dbReference>
<dbReference type="InParanoid" id="A0A804K5U6"/>
<gene>
    <name evidence="1" type="ORF">GSMUA_345950.1</name>
</gene>
<dbReference type="EnsemblPlants" id="Ma08_t12450.1">
    <property type="protein sequence ID" value="Ma08_p12450.1"/>
    <property type="gene ID" value="Ma08_g12450"/>
</dbReference>
<sequence>MRAKMASFYQGHVNATQLGTYFVCQYYQIHQQRSELVDQFYTNFSSTVRCDGRRSLLKGRW</sequence>